<dbReference type="AlphaFoldDB" id="A0A3D8QSI1"/>
<name>A0A3D8QSI1_9HELO</name>
<protein>
    <recommendedName>
        <fullName evidence="4">Nucleolar protein Dnt1-like N-terminal domain-containing protein</fullName>
    </recommendedName>
</protein>
<feature type="compositionally biased region" description="Polar residues" evidence="1">
    <location>
        <begin position="343"/>
        <end position="382"/>
    </location>
</feature>
<feature type="compositionally biased region" description="Polar residues" evidence="1">
    <location>
        <begin position="518"/>
        <end position="528"/>
    </location>
</feature>
<feature type="compositionally biased region" description="Polar residues" evidence="1">
    <location>
        <begin position="540"/>
        <end position="550"/>
    </location>
</feature>
<feature type="compositionally biased region" description="Low complexity" evidence="1">
    <location>
        <begin position="579"/>
        <end position="592"/>
    </location>
</feature>
<evidence type="ECO:0000256" key="1">
    <source>
        <dbReference type="SAM" id="MobiDB-lite"/>
    </source>
</evidence>
<feature type="compositionally biased region" description="Acidic residues" evidence="1">
    <location>
        <begin position="1107"/>
        <end position="1116"/>
    </location>
</feature>
<feature type="compositionally biased region" description="Acidic residues" evidence="1">
    <location>
        <begin position="864"/>
        <end position="877"/>
    </location>
</feature>
<evidence type="ECO:0000313" key="2">
    <source>
        <dbReference type="EMBL" id="RDW64737.1"/>
    </source>
</evidence>
<feature type="compositionally biased region" description="Acidic residues" evidence="1">
    <location>
        <begin position="811"/>
        <end position="824"/>
    </location>
</feature>
<sequence>MANYNGMPMPMGPPMIPGYSLRVQLFAPNSHSAQDTPIRCFRVVTSPDSTLEEFCREASRIHAINYGEPISIKKCQDDQMFDVTQSDLLGPIFANAATIRVIQASSMPNIRDSVPPTSALRYNPLQMAGKKRVRSPSVELNGTATPPARRNSKRQRVAEFNPDHPLPSLEEDAEIVESENEARTDLVIPDSQPSGTMTQDEAGDTQHTTVTRHSAGIRSKPAPASPNTETIRPHSSGTHSMSYHIPRIEERGTSVSTAATTPLSADQQLDFPGPNVASAVATAFKPQTSNMHTSAQNGSKSPDEDSLYENVPSDNEGPALLRKTKAAALKAKKSPKAGLPGLTNMNGLKTPTNQNRRSSKDSPNTPASSARKNSNEMGTSENSHQKARNAAADAAVKRQAGERARIAESKKMAEDKAAEKEQQDTLKAEKEAVEKKRLEEQAARKRDAEEIQLRSHAEKKLEERRIAEAQQAEKTKLALKAKLDEELRVEEERLALKRRSEERQEAEKRKWNAALANGDSTLKTLRQRSASLSEKRSSSPQLTRAQQSPLAKSPTPLFKTPSRPQSSTPHIPRGRKPAIKSSSVPNSSPELSKNSPEVERRGVGIEDQLPIPPPHKRRVSFALDEEKTRPPSVASKPKASPAVSSIDSSSQKAATPIRSSQVSAILPPKTMNSRTATPVRPLPKAVASAKKSAPGDDSARKPSTPIPVPSVLSAKVPLKMEVRHSTTPVLPPAPLSKVKGIGPGQERSATPTRGRIVPPSNVGMRSPVVEIPARIISKSPASSVQKQVTPAKESPRPSQSIPQKAVAVEISSDEDEMSSDEESDELPRDAVAASSAQIFTPARSSVPKSVEDVEMTDAKVTKDDESDQSQDEEDVEMESAHSSPRQSHSPISFNPNTSTQNSGFKPINVDVYQVPLPEATVSEDEALQKESSESGEEKKGANIDSSEKESESDENMEEERTTQPVRKTPSISPQKTQRTYPTYPTSPSSLSTQAEVDLQLTSSFHEVIRSSPPLTTSAKPPISHIMKNGASLKSLHSNRRSLVISSSQVTRPTVNGSQYALKALQQQEDEESSEEDDDSSDTDSDSSDELPAPAPTQKRTTTQSSDSDSDSSDESEEVSKKVNVATKKKQTVNGGNSRKAGKDMKGKKDYTRNAAFNFRGF</sequence>
<dbReference type="OrthoDB" id="3526078at2759"/>
<evidence type="ECO:0008006" key="4">
    <source>
        <dbReference type="Google" id="ProtNLM"/>
    </source>
</evidence>
<feature type="compositionally biased region" description="Basic and acidic residues" evidence="1">
    <location>
        <begin position="493"/>
        <end position="510"/>
    </location>
</feature>
<feature type="compositionally biased region" description="Acidic residues" evidence="1">
    <location>
        <begin position="1067"/>
        <end position="1088"/>
    </location>
</feature>
<feature type="compositionally biased region" description="Basic and acidic residues" evidence="1">
    <location>
        <begin position="395"/>
        <end position="471"/>
    </location>
</feature>
<feature type="compositionally biased region" description="Polar residues" evidence="1">
    <location>
        <begin position="225"/>
        <end position="241"/>
    </location>
</feature>
<feature type="compositionally biased region" description="Low complexity" evidence="1">
    <location>
        <begin position="979"/>
        <end position="992"/>
    </location>
</feature>
<keyword evidence="3" id="KW-1185">Reference proteome</keyword>
<feature type="region of interest" description="Disordered" evidence="1">
    <location>
        <begin position="287"/>
        <end position="471"/>
    </location>
</feature>
<feature type="compositionally biased region" description="Polar residues" evidence="1">
    <location>
        <begin position="962"/>
        <end position="978"/>
    </location>
</feature>
<feature type="compositionally biased region" description="Basic and acidic residues" evidence="1">
    <location>
        <begin position="1140"/>
        <end position="1151"/>
    </location>
</feature>
<feature type="compositionally biased region" description="Polar residues" evidence="1">
    <location>
        <begin position="651"/>
        <end position="663"/>
    </location>
</feature>
<comment type="caution">
    <text evidence="2">The sequence shown here is derived from an EMBL/GenBank/DDBJ whole genome shotgun (WGS) entry which is preliminary data.</text>
</comment>
<proteinExistence type="predicted"/>
<feature type="region of interest" description="Disordered" evidence="1">
    <location>
        <begin position="127"/>
        <end position="167"/>
    </location>
</feature>
<organism evidence="2 3">
    <name type="scientific">Coleophoma cylindrospora</name>
    <dbReference type="NCBI Taxonomy" id="1849047"/>
    <lineage>
        <taxon>Eukaryota</taxon>
        <taxon>Fungi</taxon>
        <taxon>Dikarya</taxon>
        <taxon>Ascomycota</taxon>
        <taxon>Pezizomycotina</taxon>
        <taxon>Leotiomycetes</taxon>
        <taxon>Helotiales</taxon>
        <taxon>Dermateaceae</taxon>
        <taxon>Coleophoma</taxon>
    </lineage>
</organism>
<reference evidence="2 3" key="1">
    <citation type="journal article" date="2018" name="IMA Fungus">
        <title>IMA Genome-F 9: Draft genome sequence of Annulohypoxylon stygium, Aspergillus mulundensis, Berkeleyomyces basicola (syn. Thielaviopsis basicola), Ceratocystis smalleyi, two Cercospora beticola strains, Coleophoma cylindrospora, Fusarium fracticaudum, Phialophora cf. hyalina, and Morchella septimelata.</title>
        <authorList>
            <person name="Wingfield B.D."/>
            <person name="Bills G.F."/>
            <person name="Dong Y."/>
            <person name="Huang W."/>
            <person name="Nel W.J."/>
            <person name="Swalarsk-Parry B.S."/>
            <person name="Vaghefi N."/>
            <person name="Wilken P.M."/>
            <person name="An Z."/>
            <person name="de Beer Z.W."/>
            <person name="De Vos L."/>
            <person name="Chen L."/>
            <person name="Duong T.A."/>
            <person name="Gao Y."/>
            <person name="Hammerbacher A."/>
            <person name="Kikkert J.R."/>
            <person name="Li Y."/>
            <person name="Li H."/>
            <person name="Li K."/>
            <person name="Li Q."/>
            <person name="Liu X."/>
            <person name="Ma X."/>
            <person name="Naidoo K."/>
            <person name="Pethybridge S.J."/>
            <person name="Sun J."/>
            <person name="Steenkamp E.T."/>
            <person name="van der Nest M.A."/>
            <person name="van Wyk S."/>
            <person name="Wingfield M.J."/>
            <person name="Xiong C."/>
            <person name="Yue Q."/>
            <person name="Zhang X."/>
        </authorList>
    </citation>
    <scope>NUCLEOTIDE SEQUENCE [LARGE SCALE GENOMIC DNA]</scope>
    <source>
        <strain evidence="2 3">BP6252</strain>
    </source>
</reference>
<dbReference type="STRING" id="1849047.A0A3D8QSI1"/>
<feature type="compositionally biased region" description="Basic residues" evidence="1">
    <location>
        <begin position="322"/>
        <end position="335"/>
    </location>
</feature>
<feature type="region of interest" description="Disordered" evidence="1">
    <location>
        <begin position="187"/>
        <end position="241"/>
    </location>
</feature>
<gene>
    <name evidence="2" type="ORF">BP6252_10388</name>
</gene>
<feature type="region of interest" description="Disordered" evidence="1">
    <location>
        <begin position="725"/>
        <end position="993"/>
    </location>
</feature>
<feature type="compositionally biased region" description="Polar residues" evidence="1">
    <location>
        <begin position="880"/>
        <end position="903"/>
    </location>
</feature>
<feature type="compositionally biased region" description="Polar residues" evidence="1">
    <location>
        <begin position="191"/>
        <end position="212"/>
    </location>
</feature>
<evidence type="ECO:0000313" key="3">
    <source>
        <dbReference type="Proteomes" id="UP000256645"/>
    </source>
</evidence>
<dbReference type="EMBL" id="PDLM01000012">
    <property type="protein sequence ID" value="RDW64737.1"/>
    <property type="molecule type" value="Genomic_DNA"/>
</dbReference>
<accession>A0A3D8QSI1</accession>
<feature type="compositionally biased region" description="Polar residues" evidence="1">
    <location>
        <begin position="1043"/>
        <end position="1058"/>
    </location>
</feature>
<feature type="compositionally biased region" description="Basic and acidic residues" evidence="1">
    <location>
        <begin position="926"/>
        <end position="949"/>
    </location>
</feature>
<feature type="compositionally biased region" description="Polar residues" evidence="1">
    <location>
        <begin position="287"/>
        <end position="300"/>
    </location>
</feature>
<dbReference type="Proteomes" id="UP000256645">
    <property type="component" value="Unassembled WGS sequence"/>
</dbReference>
<feature type="region of interest" description="Disordered" evidence="1">
    <location>
        <begin position="493"/>
        <end position="710"/>
    </location>
</feature>
<feature type="compositionally biased region" description="Polar residues" evidence="1">
    <location>
        <begin position="779"/>
        <end position="788"/>
    </location>
</feature>
<feature type="compositionally biased region" description="Polar residues" evidence="1">
    <location>
        <begin position="834"/>
        <end position="847"/>
    </location>
</feature>
<feature type="region of interest" description="Disordered" evidence="1">
    <location>
        <begin position="1007"/>
        <end position="1161"/>
    </location>
</feature>
<feature type="compositionally biased region" description="Low complexity" evidence="1">
    <location>
        <begin position="630"/>
        <end position="650"/>
    </location>
</feature>